<evidence type="ECO:0000313" key="3">
    <source>
        <dbReference type="EMBL" id="QGQ97167.1"/>
    </source>
</evidence>
<feature type="compositionally biased region" description="Basic and acidic residues" evidence="1">
    <location>
        <begin position="256"/>
        <end position="270"/>
    </location>
</feature>
<evidence type="ECO:0000256" key="2">
    <source>
        <dbReference type="SAM" id="Phobius"/>
    </source>
</evidence>
<feature type="compositionally biased region" description="Polar residues" evidence="1">
    <location>
        <begin position="347"/>
        <end position="357"/>
    </location>
</feature>
<accession>A0A6B8RMV3</accession>
<organism evidence="3 4">
    <name type="scientific">Paenibacillus psychroresistens</name>
    <dbReference type="NCBI Taxonomy" id="1778678"/>
    <lineage>
        <taxon>Bacteria</taxon>
        <taxon>Bacillati</taxon>
        <taxon>Bacillota</taxon>
        <taxon>Bacilli</taxon>
        <taxon>Bacillales</taxon>
        <taxon>Paenibacillaceae</taxon>
        <taxon>Paenibacillus</taxon>
    </lineage>
</organism>
<reference evidence="4" key="1">
    <citation type="submission" date="2018-11" db="EMBL/GenBank/DDBJ databases">
        <title>Complete genome sequence of Paenibacillus sp. ML311-T8.</title>
        <authorList>
            <person name="Nam Y.-D."/>
            <person name="Kang J."/>
            <person name="Chung W.-H."/>
            <person name="Park Y.S."/>
        </authorList>
    </citation>
    <scope>NUCLEOTIDE SEQUENCE [LARGE SCALE GENOMIC DNA]</scope>
    <source>
        <strain evidence="4">ML311-T8</strain>
    </source>
</reference>
<evidence type="ECO:0000256" key="1">
    <source>
        <dbReference type="SAM" id="MobiDB-lite"/>
    </source>
</evidence>
<evidence type="ECO:0000313" key="4">
    <source>
        <dbReference type="Proteomes" id="UP000426246"/>
    </source>
</evidence>
<dbReference type="KEGG" id="ppsc:EHS13_20895"/>
<dbReference type="EMBL" id="CP034235">
    <property type="protein sequence ID" value="QGQ97167.1"/>
    <property type="molecule type" value="Genomic_DNA"/>
</dbReference>
<sequence length="357" mass="38476">MVSNYTSHAHRFLSKLGRLKILHLIVFSIVTLLVLLVYHPDKADASLGGLLPVEVPILSQLEPSPTNTPTPQQSTAAQATPTPAASLLEVVVPQIDLGLPGIEVKLPETQVLDVKLPESGNILPQIKIELPAVEVPKVDLPLVSLPPIQINLPAILIPEVELLIPVQPVVTVESKPIEIKVPSVQVNVPQLQVKSIDNQTSTPTQTPSPQHVEPSLQPIETNAATATPTIKEKEAVVKKPDKLVKTEPRSQTTNDSKTDKVTKVPLPHKDQGPYRLPIEAIWVNTTTGTAGNGNGLVSTNGPVGFASQVFIISDTDTINYSISSRVYYTIFAKSDQWAQAPPGQPPKNFSAQPKKSK</sequence>
<feature type="compositionally biased region" description="Basic and acidic residues" evidence="1">
    <location>
        <begin position="230"/>
        <end position="248"/>
    </location>
</feature>
<feature type="region of interest" description="Disordered" evidence="1">
    <location>
        <begin position="337"/>
        <end position="357"/>
    </location>
</feature>
<protein>
    <submittedName>
        <fullName evidence="3">Uncharacterized protein</fullName>
    </submittedName>
</protein>
<feature type="region of interest" description="Disordered" evidence="1">
    <location>
        <begin position="223"/>
        <end position="270"/>
    </location>
</feature>
<dbReference type="RefSeq" id="WP_155702268.1">
    <property type="nucleotide sequence ID" value="NZ_CP034235.1"/>
</dbReference>
<keyword evidence="2" id="KW-0812">Transmembrane</keyword>
<gene>
    <name evidence="3" type="ORF">EHS13_20895</name>
</gene>
<name>A0A6B8RMV3_9BACL</name>
<dbReference type="AlphaFoldDB" id="A0A6B8RMV3"/>
<keyword evidence="2" id="KW-1133">Transmembrane helix</keyword>
<dbReference type="Proteomes" id="UP000426246">
    <property type="component" value="Chromosome"/>
</dbReference>
<feature type="transmembrane region" description="Helical" evidence="2">
    <location>
        <begin position="21"/>
        <end position="38"/>
    </location>
</feature>
<keyword evidence="2" id="KW-0472">Membrane</keyword>
<proteinExistence type="predicted"/>
<keyword evidence="4" id="KW-1185">Reference proteome</keyword>